<accession>A0A484N0V0</accession>
<keyword evidence="5" id="KW-1185">Reference proteome</keyword>
<organism evidence="4 5">
    <name type="scientific">Cuscuta campestris</name>
    <dbReference type="NCBI Taxonomy" id="132261"/>
    <lineage>
        <taxon>Eukaryota</taxon>
        <taxon>Viridiplantae</taxon>
        <taxon>Streptophyta</taxon>
        <taxon>Embryophyta</taxon>
        <taxon>Tracheophyta</taxon>
        <taxon>Spermatophyta</taxon>
        <taxon>Magnoliopsida</taxon>
        <taxon>eudicotyledons</taxon>
        <taxon>Gunneridae</taxon>
        <taxon>Pentapetalae</taxon>
        <taxon>asterids</taxon>
        <taxon>lamiids</taxon>
        <taxon>Solanales</taxon>
        <taxon>Convolvulaceae</taxon>
        <taxon>Cuscuteae</taxon>
        <taxon>Cuscuta</taxon>
        <taxon>Cuscuta subgen. Grammica</taxon>
        <taxon>Cuscuta sect. Cleistogrammica</taxon>
    </lineage>
</organism>
<dbReference type="SUPFAM" id="SSF50978">
    <property type="entry name" value="WD40 repeat-like"/>
    <property type="match status" value="1"/>
</dbReference>
<evidence type="ECO:0000256" key="3">
    <source>
        <dbReference type="SAM" id="Phobius"/>
    </source>
</evidence>
<feature type="coiled-coil region" evidence="1">
    <location>
        <begin position="78"/>
        <end position="105"/>
    </location>
</feature>
<feature type="region of interest" description="Disordered" evidence="2">
    <location>
        <begin position="592"/>
        <end position="649"/>
    </location>
</feature>
<dbReference type="InterPro" id="IPR036322">
    <property type="entry name" value="WD40_repeat_dom_sf"/>
</dbReference>
<dbReference type="Gene3D" id="2.130.10.10">
    <property type="entry name" value="YVTN repeat-like/Quinoprotein amine dehydrogenase"/>
    <property type="match status" value="1"/>
</dbReference>
<keyword evidence="3" id="KW-1133">Transmembrane helix</keyword>
<reference evidence="4 5" key="1">
    <citation type="submission" date="2018-04" db="EMBL/GenBank/DDBJ databases">
        <authorList>
            <person name="Vogel A."/>
        </authorList>
    </citation>
    <scope>NUCLEOTIDE SEQUENCE [LARGE SCALE GENOMIC DNA]</scope>
</reference>
<dbReference type="Proteomes" id="UP000595140">
    <property type="component" value="Unassembled WGS sequence"/>
</dbReference>
<dbReference type="InterPro" id="IPR015943">
    <property type="entry name" value="WD40/YVTN_repeat-like_dom_sf"/>
</dbReference>
<dbReference type="InterPro" id="IPR045288">
    <property type="entry name" value="At1g75140-like"/>
</dbReference>
<evidence type="ECO:0000313" key="5">
    <source>
        <dbReference type="Proteomes" id="UP000595140"/>
    </source>
</evidence>
<feature type="compositionally biased region" description="Polar residues" evidence="2">
    <location>
        <begin position="597"/>
        <end position="614"/>
    </location>
</feature>
<keyword evidence="1" id="KW-0175">Coiled coil</keyword>
<evidence type="ECO:0000256" key="1">
    <source>
        <dbReference type="SAM" id="Coils"/>
    </source>
</evidence>
<name>A0A484N0V0_9ASTE</name>
<proteinExistence type="predicted"/>
<gene>
    <name evidence="4" type="ORF">CCAM_LOCUS36681</name>
</gene>
<dbReference type="PANTHER" id="PTHR35464:SF1">
    <property type="entry name" value="OS06G0115200 PROTEIN"/>
    <property type="match status" value="1"/>
</dbReference>
<protein>
    <submittedName>
        <fullName evidence="4">Uncharacterized protein</fullName>
    </submittedName>
</protein>
<evidence type="ECO:0000256" key="2">
    <source>
        <dbReference type="SAM" id="MobiDB-lite"/>
    </source>
</evidence>
<sequence>MSLWLCTEVPSLLQSMAASTHTGKFFLTYLLIFSAFLRISFVNSELESESDSESSLMIEKDNENEEKYEPIPDALDVLNRHQEQLDKLEGLVKDLGKLVVRLESRFSDYPDARSLETAKPSVGNLPKANFEENFEGNARDFSDSFKEKSGEKVGEKLLAVSVTKYSPFWSERFKFLSAVRVDSDATCINVLPFKDTDTMSKYVAVGDSRGQIYMFSRNGDVLVEFKTALDDPITALASFLTLHKNESVLLTAHKNGVILKHRVWEVVQNGEEWPSLRIETVGRFESPETGEGGSPITSLEVHHMGRNRFVLSVDLDGNLRVFRENGSVYGLAVPKSRPLAFLKQRLLFLTETGAGSLDLRTMRVRESECEGLNNSLAKTYVLDAIEWSKAYGFTSEGDMIHVLFLGDIINFKCRVRSKKKLEVGMNEPLAFQAIKGYLLISNLDKVWIYNVSSQQYVRTGGPKLVSSTGLDEVMNLFLNHQSADLDHQNKKMLTPLLASDREKLVILGTGNGYIAMYHSSLPVIKNEFNTMLWTSPVLLFILFLFGAWHFFANKKEALTSWGPDDPFSSTSDGTTLGSDIMELRNGSLRGSAGRFGPQSQFQNSRPSSVDQSFRASPELKYRGPNLDNTSGFPKRREGIFVNSPVMDDS</sequence>
<evidence type="ECO:0000313" key="4">
    <source>
        <dbReference type="EMBL" id="VFQ94905.1"/>
    </source>
</evidence>
<dbReference type="EMBL" id="OOIL02005488">
    <property type="protein sequence ID" value="VFQ94905.1"/>
    <property type="molecule type" value="Genomic_DNA"/>
</dbReference>
<keyword evidence="3" id="KW-0812">Transmembrane</keyword>
<feature type="transmembrane region" description="Helical" evidence="3">
    <location>
        <begin position="531"/>
        <end position="551"/>
    </location>
</feature>
<dbReference type="PANTHER" id="PTHR35464">
    <property type="entry name" value="OS06G0115200 PROTEIN"/>
    <property type="match status" value="1"/>
</dbReference>
<dbReference type="AlphaFoldDB" id="A0A484N0V0"/>
<keyword evidence="3" id="KW-0472">Membrane</keyword>
<dbReference type="OrthoDB" id="2018951at2759"/>